<gene>
    <name evidence="2" type="ORF">JCM19231_1411</name>
</gene>
<protein>
    <submittedName>
        <fullName evidence="2">Membrane protein</fullName>
    </submittedName>
</protein>
<dbReference type="Proteomes" id="UP000031671">
    <property type="component" value="Unassembled WGS sequence"/>
</dbReference>
<feature type="chain" id="PRO_5002122636" evidence="1">
    <location>
        <begin position="24"/>
        <end position="163"/>
    </location>
</feature>
<reference evidence="2 3" key="2">
    <citation type="submission" date="2015-01" db="EMBL/GenBank/DDBJ databases">
        <authorList>
            <consortium name="NBRP consortium"/>
            <person name="Sawabe T."/>
            <person name="Meirelles P."/>
            <person name="Feng G."/>
            <person name="Sayaka M."/>
            <person name="Hattori M."/>
            <person name="Ohkuma M."/>
        </authorList>
    </citation>
    <scope>NUCLEOTIDE SEQUENCE [LARGE SCALE GENOMIC DNA]</scope>
    <source>
        <strain evidence="3">JCM 19231</strain>
    </source>
</reference>
<organism evidence="2 3">
    <name type="scientific">Vibrio ishigakensis</name>
    <dbReference type="NCBI Taxonomy" id="1481914"/>
    <lineage>
        <taxon>Bacteria</taxon>
        <taxon>Pseudomonadati</taxon>
        <taxon>Pseudomonadota</taxon>
        <taxon>Gammaproteobacteria</taxon>
        <taxon>Vibrionales</taxon>
        <taxon>Vibrionaceae</taxon>
        <taxon>Vibrio</taxon>
    </lineage>
</organism>
<evidence type="ECO:0000256" key="1">
    <source>
        <dbReference type="SAM" id="SignalP"/>
    </source>
</evidence>
<reference evidence="2 3" key="1">
    <citation type="submission" date="2015-01" db="EMBL/GenBank/DDBJ databases">
        <title>Vibrio sp. C1 JCM 19231 whole genome shotgun sequence.</title>
        <authorList>
            <person name="Sawabe T."/>
            <person name="Meirelles P."/>
            <person name="Feng G."/>
            <person name="Sayaka M."/>
            <person name="Hattori M."/>
            <person name="Ohkuma M."/>
        </authorList>
    </citation>
    <scope>NUCLEOTIDE SEQUENCE [LARGE SCALE GENOMIC DNA]</scope>
    <source>
        <strain evidence="3">JCM 19231</strain>
    </source>
</reference>
<comment type="caution">
    <text evidence="2">The sequence shown here is derived from an EMBL/GenBank/DDBJ whole genome shotgun (WGS) entry which is preliminary data.</text>
</comment>
<keyword evidence="3" id="KW-1185">Reference proteome</keyword>
<name>A0A0B8NTR3_9VIBR</name>
<dbReference type="AlphaFoldDB" id="A0A0B8NTR3"/>
<evidence type="ECO:0000313" key="3">
    <source>
        <dbReference type="Proteomes" id="UP000031671"/>
    </source>
</evidence>
<feature type="signal peptide" evidence="1">
    <location>
        <begin position="1"/>
        <end position="23"/>
    </location>
</feature>
<accession>A0A0B8NTR3</accession>
<evidence type="ECO:0000313" key="2">
    <source>
        <dbReference type="EMBL" id="GAM57900.1"/>
    </source>
</evidence>
<keyword evidence="1" id="KW-0732">Signal</keyword>
<dbReference type="EMBL" id="BBRZ01000067">
    <property type="protein sequence ID" value="GAM57900.1"/>
    <property type="molecule type" value="Genomic_DNA"/>
</dbReference>
<sequence length="163" mass="18029">MYHTSLSRLVVSSTLILSSLSFAVEPLFPTPADAEPTFVDRAFDFVGADGGFDPDKGVDMSYIPSVFYNPEQEFGAGALIIGLYQTDSAKNYEQPSSFVINTYVSTNLSLGLSFDNITFLNDGENRFEIVAEAYDEPVVYYGKGYESASNDENKVLYTKRSCR</sequence>
<proteinExistence type="predicted"/>